<gene>
    <name evidence="1" type="ORF">PSON_ATCC_30995.1.T1660135</name>
</gene>
<organism evidence="1 2">
    <name type="scientific">Paramecium sonneborni</name>
    <dbReference type="NCBI Taxonomy" id="65129"/>
    <lineage>
        <taxon>Eukaryota</taxon>
        <taxon>Sar</taxon>
        <taxon>Alveolata</taxon>
        <taxon>Ciliophora</taxon>
        <taxon>Intramacronucleata</taxon>
        <taxon>Oligohymenophorea</taxon>
        <taxon>Peniculida</taxon>
        <taxon>Parameciidae</taxon>
        <taxon>Paramecium</taxon>
    </lineage>
</organism>
<reference evidence="1" key="1">
    <citation type="submission" date="2021-01" db="EMBL/GenBank/DDBJ databases">
        <authorList>
            <consortium name="Genoscope - CEA"/>
            <person name="William W."/>
        </authorList>
    </citation>
    <scope>NUCLEOTIDE SEQUENCE</scope>
</reference>
<comment type="caution">
    <text evidence="1">The sequence shown here is derived from an EMBL/GenBank/DDBJ whole genome shotgun (WGS) entry which is preliminary data.</text>
</comment>
<dbReference type="EMBL" id="CAJJDN010000166">
    <property type="protein sequence ID" value="CAD8126363.1"/>
    <property type="molecule type" value="Genomic_DNA"/>
</dbReference>
<dbReference type="Proteomes" id="UP000692954">
    <property type="component" value="Unassembled WGS sequence"/>
</dbReference>
<keyword evidence="2" id="KW-1185">Reference proteome</keyword>
<name>A0A8S1RGI6_9CILI</name>
<protein>
    <submittedName>
        <fullName evidence="1">Uncharacterized protein</fullName>
    </submittedName>
</protein>
<sequence>MGKKKKLQINFQKMRQLLQFKSETEKKDITSFTKRSSLRSTANIKTSFMDINNQQL</sequence>
<evidence type="ECO:0000313" key="1">
    <source>
        <dbReference type="EMBL" id="CAD8126363.1"/>
    </source>
</evidence>
<dbReference type="AlphaFoldDB" id="A0A8S1RGI6"/>
<proteinExistence type="predicted"/>
<accession>A0A8S1RGI6</accession>
<evidence type="ECO:0000313" key="2">
    <source>
        <dbReference type="Proteomes" id="UP000692954"/>
    </source>
</evidence>